<reference evidence="4" key="1">
    <citation type="journal article" date="2019" name="Int. J. Syst. Evol. Microbiol.">
        <title>The Global Catalogue of Microorganisms (GCM) 10K type strain sequencing project: providing services to taxonomists for standard genome sequencing and annotation.</title>
        <authorList>
            <consortium name="The Broad Institute Genomics Platform"/>
            <consortium name="The Broad Institute Genome Sequencing Center for Infectious Disease"/>
            <person name="Wu L."/>
            <person name="Ma J."/>
        </authorList>
    </citation>
    <scope>NUCLEOTIDE SEQUENCE [LARGE SCALE GENOMIC DNA]</scope>
    <source>
        <strain evidence="4">JCM 17027</strain>
    </source>
</reference>
<name>A0ABP7RSQ2_9ACTN</name>
<protein>
    <submittedName>
        <fullName evidence="3">Uncharacterized protein</fullName>
    </submittedName>
</protein>
<feature type="transmembrane region" description="Helical" evidence="2">
    <location>
        <begin position="108"/>
        <end position="128"/>
    </location>
</feature>
<feature type="region of interest" description="Disordered" evidence="1">
    <location>
        <begin position="473"/>
        <end position="524"/>
    </location>
</feature>
<dbReference type="RefSeq" id="WP_345596109.1">
    <property type="nucleotide sequence ID" value="NZ_BAABCQ010000146.1"/>
</dbReference>
<accession>A0ABP7RSQ2</accession>
<proteinExistence type="predicted"/>
<evidence type="ECO:0000313" key="4">
    <source>
        <dbReference type="Proteomes" id="UP001500034"/>
    </source>
</evidence>
<keyword evidence="2" id="KW-1133">Transmembrane helix</keyword>
<organism evidence="3 4">
    <name type="scientific">Streptomyces marokkonensis</name>
    <dbReference type="NCBI Taxonomy" id="324855"/>
    <lineage>
        <taxon>Bacteria</taxon>
        <taxon>Bacillati</taxon>
        <taxon>Actinomycetota</taxon>
        <taxon>Actinomycetes</taxon>
        <taxon>Kitasatosporales</taxon>
        <taxon>Streptomycetaceae</taxon>
        <taxon>Streptomyces</taxon>
    </lineage>
</organism>
<sequence length="524" mass="57893">MEQRGKYALPQYAADAVTRMLVGHVYRFMPFAVDVYRLFVTERFRAHGQPQGIDLVAVARHARRAGRLFLLRDMMLVLCLAPLVAGLVECVMAFLAEDGARLGRGVTFLLGALVAGTLVVVAWVWGMWGLAQRVQWGATPPRDSAPAADARLEQELDALDDANVIVYSAQGPEGDQPFLGSGVYVLENVWAGIDVGRPAKDDTGEKLTVEEFTAQELHGYVAEHVADIAGIEELRAHNRLYIQGHHARDLDAELLPDRLRRPVNRIDPALVEAGVTETGDVMRTYLTFELVGTRGSYVVTMHVRARLVRARLSWEVSAYYLPPVLSELAERTVRPLDLGPHAVQVLRVSRRQFRSDLFGSARRMLHRPLRRLADAARLLWRRYRISRPRSDFDYGAYGTLRATAASLEREWDYTQRMDARDAIQRIQQALLHATERFLTEHHIDTSDLRQAHKAITNQTYNFSGPISGQNNFGDRGINIVSGHHPGFGPVRGPGPASGSGSGSGSGSTNVHSPASSAPSGSSAK</sequence>
<evidence type="ECO:0000256" key="1">
    <source>
        <dbReference type="SAM" id="MobiDB-lite"/>
    </source>
</evidence>
<gene>
    <name evidence="3" type="ORF">GCM10022384_55690</name>
</gene>
<feature type="compositionally biased region" description="Gly residues" evidence="1">
    <location>
        <begin position="489"/>
        <end position="505"/>
    </location>
</feature>
<keyword evidence="4" id="KW-1185">Reference proteome</keyword>
<evidence type="ECO:0000313" key="3">
    <source>
        <dbReference type="EMBL" id="GAA4001687.1"/>
    </source>
</evidence>
<feature type="transmembrane region" description="Helical" evidence="2">
    <location>
        <begin position="74"/>
        <end position="96"/>
    </location>
</feature>
<feature type="compositionally biased region" description="Low complexity" evidence="1">
    <location>
        <begin position="512"/>
        <end position="524"/>
    </location>
</feature>
<comment type="caution">
    <text evidence="3">The sequence shown here is derived from an EMBL/GenBank/DDBJ whole genome shotgun (WGS) entry which is preliminary data.</text>
</comment>
<keyword evidence="2" id="KW-0472">Membrane</keyword>
<evidence type="ECO:0000256" key="2">
    <source>
        <dbReference type="SAM" id="Phobius"/>
    </source>
</evidence>
<dbReference type="EMBL" id="BAABCQ010000146">
    <property type="protein sequence ID" value="GAA4001687.1"/>
    <property type="molecule type" value="Genomic_DNA"/>
</dbReference>
<dbReference type="Proteomes" id="UP001500034">
    <property type="component" value="Unassembled WGS sequence"/>
</dbReference>
<keyword evidence="2" id="KW-0812">Transmembrane</keyword>